<protein>
    <submittedName>
        <fullName evidence="2">Uncharacterized protein</fullName>
    </submittedName>
</protein>
<sequence>MFKEHIKFHRGCLGIAYFPKGGPRGERQHWQSPPGRFAGDGTGHWRPRGTAGTGSSGLAVHTGRQARRLPPIGITRQRRQQEVQGAPLPCRTGAKGTLMDGQEGGRGSTLESEVMGLDGEREALTFPDKAEEGGIVAGSSQGKVEDVGNLGDNSSAESGGDRCMGHIFDWSEEEAPGLEDDGITMKVRPPMRIYERRWGGANVGSPGGVDSSDSEGAGPGEEVGGQGRGWGQSVVSMLTDTLGLLQRERSVSLDGDPGGPVAAPAPW</sequence>
<dbReference type="EMBL" id="JANPWB010000012">
    <property type="protein sequence ID" value="KAJ1114640.1"/>
    <property type="molecule type" value="Genomic_DNA"/>
</dbReference>
<dbReference type="Proteomes" id="UP001066276">
    <property type="component" value="Chromosome 8"/>
</dbReference>
<evidence type="ECO:0000256" key="1">
    <source>
        <dbReference type="SAM" id="MobiDB-lite"/>
    </source>
</evidence>
<proteinExistence type="predicted"/>
<gene>
    <name evidence="2" type="ORF">NDU88_002875</name>
</gene>
<organism evidence="2 3">
    <name type="scientific">Pleurodeles waltl</name>
    <name type="common">Iberian ribbed newt</name>
    <dbReference type="NCBI Taxonomy" id="8319"/>
    <lineage>
        <taxon>Eukaryota</taxon>
        <taxon>Metazoa</taxon>
        <taxon>Chordata</taxon>
        <taxon>Craniata</taxon>
        <taxon>Vertebrata</taxon>
        <taxon>Euteleostomi</taxon>
        <taxon>Amphibia</taxon>
        <taxon>Batrachia</taxon>
        <taxon>Caudata</taxon>
        <taxon>Salamandroidea</taxon>
        <taxon>Salamandridae</taxon>
        <taxon>Pleurodelinae</taxon>
        <taxon>Pleurodeles</taxon>
    </lineage>
</organism>
<accession>A0AAV7NIA5</accession>
<feature type="region of interest" description="Disordered" evidence="1">
    <location>
        <begin position="24"/>
        <end position="109"/>
    </location>
</feature>
<dbReference type="AlphaFoldDB" id="A0AAV7NIA5"/>
<feature type="region of interest" description="Disordered" evidence="1">
    <location>
        <begin position="248"/>
        <end position="267"/>
    </location>
</feature>
<feature type="region of interest" description="Disordered" evidence="1">
    <location>
        <begin position="198"/>
        <end position="234"/>
    </location>
</feature>
<reference evidence="2" key="1">
    <citation type="journal article" date="2022" name="bioRxiv">
        <title>Sequencing and chromosome-scale assembly of the giantPleurodeles waltlgenome.</title>
        <authorList>
            <person name="Brown T."/>
            <person name="Elewa A."/>
            <person name="Iarovenko S."/>
            <person name="Subramanian E."/>
            <person name="Araus A.J."/>
            <person name="Petzold A."/>
            <person name="Susuki M."/>
            <person name="Suzuki K.-i.T."/>
            <person name="Hayashi T."/>
            <person name="Toyoda A."/>
            <person name="Oliveira C."/>
            <person name="Osipova E."/>
            <person name="Leigh N.D."/>
            <person name="Simon A."/>
            <person name="Yun M.H."/>
        </authorList>
    </citation>
    <scope>NUCLEOTIDE SEQUENCE</scope>
    <source>
        <strain evidence="2">20211129_DDA</strain>
        <tissue evidence="2">Liver</tissue>
    </source>
</reference>
<feature type="region of interest" description="Disordered" evidence="1">
    <location>
        <begin position="141"/>
        <end position="161"/>
    </location>
</feature>
<evidence type="ECO:0000313" key="3">
    <source>
        <dbReference type="Proteomes" id="UP001066276"/>
    </source>
</evidence>
<feature type="compositionally biased region" description="Gly residues" evidence="1">
    <location>
        <begin position="217"/>
        <end position="230"/>
    </location>
</feature>
<comment type="caution">
    <text evidence="2">The sequence shown here is derived from an EMBL/GenBank/DDBJ whole genome shotgun (WGS) entry which is preliminary data.</text>
</comment>
<evidence type="ECO:0000313" key="2">
    <source>
        <dbReference type="EMBL" id="KAJ1114640.1"/>
    </source>
</evidence>
<keyword evidence="3" id="KW-1185">Reference proteome</keyword>
<name>A0AAV7NIA5_PLEWA</name>